<dbReference type="EMBL" id="CADCTP010000310">
    <property type="protein sequence ID" value="CAA9279143.1"/>
    <property type="molecule type" value="Genomic_DNA"/>
</dbReference>
<feature type="non-terminal residue" evidence="2">
    <location>
        <position position="463"/>
    </location>
</feature>
<feature type="compositionally biased region" description="Basic residues" evidence="1">
    <location>
        <begin position="233"/>
        <end position="244"/>
    </location>
</feature>
<dbReference type="AlphaFoldDB" id="A0A6J4JG73"/>
<protein>
    <submittedName>
        <fullName evidence="2">CBM2 / GH18</fullName>
        <ecNumber evidence="2">3.2.1.14</ecNumber>
    </submittedName>
</protein>
<proteinExistence type="predicted"/>
<feature type="compositionally biased region" description="Basic and acidic residues" evidence="1">
    <location>
        <begin position="378"/>
        <end position="393"/>
    </location>
</feature>
<feature type="compositionally biased region" description="Basic and acidic residues" evidence="1">
    <location>
        <begin position="176"/>
        <end position="197"/>
    </location>
</feature>
<gene>
    <name evidence="2" type="ORF">AVDCRST_MAG41-3377</name>
</gene>
<feature type="non-terminal residue" evidence="2">
    <location>
        <position position="1"/>
    </location>
</feature>
<feature type="compositionally biased region" description="Basic residues" evidence="1">
    <location>
        <begin position="52"/>
        <end position="63"/>
    </location>
</feature>
<keyword evidence="2" id="KW-0378">Hydrolase</keyword>
<feature type="region of interest" description="Disordered" evidence="1">
    <location>
        <begin position="1"/>
        <end position="393"/>
    </location>
</feature>
<feature type="compositionally biased region" description="Basic residues" evidence="1">
    <location>
        <begin position="270"/>
        <end position="285"/>
    </location>
</feature>
<feature type="compositionally biased region" description="Basic residues" evidence="1">
    <location>
        <begin position="88"/>
        <end position="102"/>
    </location>
</feature>
<name>A0A6J4JG73_9ACTN</name>
<dbReference type="EC" id="3.2.1.14" evidence="2"/>
<feature type="compositionally biased region" description="Low complexity" evidence="1">
    <location>
        <begin position="157"/>
        <end position="173"/>
    </location>
</feature>
<evidence type="ECO:0000313" key="2">
    <source>
        <dbReference type="EMBL" id="CAA9279143.1"/>
    </source>
</evidence>
<evidence type="ECO:0000256" key="1">
    <source>
        <dbReference type="SAM" id="MobiDB-lite"/>
    </source>
</evidence>
<accession>A0A6J4JG73</accession>
<feature type="compositionally biased region" description="Basic residues" evidence="1">
    <location>
        <begin position="12"/>
        <end position="39"/>
    </location>
</feature>
<organism evidence="2">
    <name type="scientific">uncultured Mycobacteriales bacterium</name>
    <dbReference type="NCBI Taxonomy" id="581187"/>
    <lineage>
        <taxon>Bacteria</taxon>
        <taxon>Bacillati</taxon>
        <taxon>Actinomycetota</taxon>
        <taxon>Actinomycetes</taxon>
        <taxon>Mycobacteriales</taxon>
        <taxon>environmental samples</taxon>
    </lineage>
</organism>
<dbReference type="GO" id="GO:0008843">
    <property type="term" value="F:endochitinase activity"/>
    <property type="evidence" value="ECO:0007669"/>
    <property type="project" value="UniProtKB-EC"/>
</dbReference>
<feature type="compositionally biased region" description="Basic and acidic residues" evidence="1">
    <location>
        <begin position="308"/>
        <end position="318"/>
    </location>
</feature>
<feature type="compositionally biased region" description="Basic and acidic residues" evidence="1">
    <location>
        <begin position="40"/>
        <end position="51"/>
    </location>
</feature>
<sequence length="463" mass="52086">APARPQGDGGVRRHRRQRGHRRRARRRRPGRGGHHAHGHLHQDGRLGDRLRGQVHRHQRRPHRADRLAGRVRPAGRHHGRLGLGRSAHPQRHPLHRHRRRLERHPGARRVGQLRFHRGVQRDLAGPGQLPAERRELHRRHRTADDPAAHADTHPAAHHAAAGRGRVAGLRAVPDAAGERPARHRDGDGADRREDLHAGVHPVRRRLRAGVERRRPGRHRHRDGGEDQPDPGGRRRRHALRRRLVRGQARRDLHRRHPAGRRVPAGGRPVRAARHRLRHRVHRVRECRRARPGDQGDQDPQGPHAGAEGLRHRPGHPDRAVLVGAAAGADGGPQRRRRRRLDDHAVRLRRRADRHGSAHRRRGRGAAPAAQDLLPGAFGRRDLPDVRDLDDERPHRRRRVRPAVGHAHDPGVRAGQAPGAVHVLVGQPGPAVRGAGARDDLGHLLRRGPDPVGVHQDRRPVHGV</sequence>
<keyword evidence="2" id="KW-0326">Glycosidase</keyword>
<feature type="compositionally biased region" description="Basic residues" evidence="1">
    <location>
        <begin position="346"/>
        <end position="363"/>
    </location>
</feature>
<feature type="compositionally biased region" description="Basic and acidic residues" evidence="1">
    <location>
        <begin position="142"/>
        <end position="154"/>
    </location>
</feature>
<feature type="compositionally biased region" description="Low complexity" evidence="1">
    <location>
        <begin position="260"/>
        <end position="269"/>
    </location>
</feature>
<reference evidence="2" key="1">
    <citation type="submission" date="2020-02" db="EMBL/GenBank/DDBJ databases">
        <authorList>
            <person name="Meier V. D."/>
        </authorList>
    </citation>
    <scope>NUCLEOTIDE SEQUENCE</scope>
    <source>
        <strain evidence="2">AVDCRST_MAG41</strain>
    </source>
</reference>